<reference evidence="5 6" key="1">
    <citation type="submission" date="2016-11" db="EMBL/GenBank/DDBJ databases">
        <title>The macronuclear genome of Stentor coeruleus: a giant cell with tiny introns.</title>
        <authorList>
            <person name="Slabodnick M."/>
            <person name="Ruby J.G."/>
            <person name="Reiff S.B."/>
            <person name="Swart E.C."/>
            <person name="Gosai S."/>
            <person name="Prabakaran S."/>
            <person name="Witkowska E."/>
            <person name="Larue G.E."/>
            <person name="Fisher S."/>
            <person name="Freeman R.M."/>
            <person name="Gunawardena J."/>
            <person name="Chu W."/>
            <person name="Stover N.A."/>
            <person name="Gregory B.D."/>
            <person name="Nowacki M."/>
            <person name="Derisi J."/>
            <person name="Roy S.W."/>
            <person name="Marshall W.F."/>
            <person name="Sood P."/>
        </authorList>
    </citation>
    <scope>NUCLEOTIDE SEQUENCE [LARGE SCALE GENOMIC DNA]</scope>
    <source>
        <strain evidence="5">WM001</strain>
    </source>
</reference>
<dbReference type="Gene3D" id="3.30.470.20">
    <property type="entry name" value="ATP-grasp fold, B domain"/>
    <property type="match status" value="1"/>
</dbReference>
<evidence type="ECO:0000256" key="1">
    <source>
        <dbReference type="ARBA" id="ARBA00022598"/>
    </source>
</evidence>
<evidence type="ECO:0000256" key="4">
    <source>
        <dbReference type="SAM" id="MobiDB-lite"/>
    </source>
</evidence>
<dbReference type="PROSITE" id="PS51221">
    <property type="entry name" value="TTL"/>
    <property type="match status" value="1"/>
</dbReference>
<comment type="caution">
    <text evidence="5">The sequence shown here is derived from an EMBL/GenBank/DDBJ whole genome shotgun (WGS) entry which is preliminary data.</text>
</comment>
<dbReference type="GO" id="GO:0005524">
    <property type="term" value="F:ATP binding"/>
    <property type="evidence" value="ECO:0007669"/>
    <property type="project" value="UniProtKB-KW"/>
</dbReference>
<dbReference type="EMBL" id="MPUH01000540">
    <property type="protein sequence ID" value="OMJ78088.1"/>
    <property type="molecule type" value="Genomic_DNA"/>
</dbReference>
<keyword evidence="2" id="KW-0547">Nucleotide-binding</keyword>
<evidence type="ECO:0000256" key="2">
    <source>
        <dbReference type="ARBA" id="ARBA00022741"/>
    </source>
</evidence>
<feature type="compositionally biased region" description="Polar residues" evidence="4">
    <location>
        <begin position="451"/>
        <end position="467"/>
    </location>
</feature>
<evidence type="ECO:0008006" key="7">
    <source>
        <dbReference type="Google" id="ProtNLM"/>
    </source>
</evidence>
<proteinExistence type="predicted"/>
<keyword evidence="3" id="KW-0067">ATP-binding</keyword>
<dbReference type="PANTHER" id="PTHR12241:SF147">
    <property type="entry name" value="TUBULIN POLYGLUTAMYLASE TTLL7"/>
    <property type="match status" value="1"/>
</dbReference>
<evidence type="ECO:0000313" key="6">
    <source>
        <dbReference type="Proteomes" id="UP000187209"/>
    </source>
</evidence>
<dbReference type="Proteomes" id="UP000187209">
    <property type="component" value="Unassembled WGS sequence"/>
</dbReference>
<dbReference type="InterPro" id="IPR004344">
    <property type="entry name" value="TTL/TTLL_fam"/>
</dbReference>
<name>A0A1R2BMU7_9CILI</name>
<feature type="region of interest" description="Disordered" evidence="4">
    <location>
        <begin position="438"/>
        <end position="471"/>
    </location>
</feature>
<dbReference type="OrthoDB" id="202825at2759"/>
<dbReference type="GO" id="GO:0000226">
    <property type="term" value="P:microtubule cytoskeleton organization"/>
    <property type="evidence" value="ECO:0007669"/>
    <property type="project" value="TreeGrafter"/>
</dbReference>
<dbReference type="AlphaFoldDB" id="A0A1R2BMU7"/>
<dbReference type="SUPFAM" id="SSF56059">
    <property type="entry name" value="Glutathione synthetase ATP-binding domain-like"/>
    <property type="match status" value="1"/>
</dbReference>
<accession>A0A1R2BMU7</accession>
<keyword evidence="6" id="KW-1185">Reference proteome</keyword>
<dbReference type="GO" id="GO:0015631">
    <property type="term" value="F:tubulin binding"/>
    <property type="evidence" value="ECO:0007669"/>
    <property type="project" value="TreeGrafter"/>
</dbReference>
<protein>
    <recommendedName>
        <fullName evidence="7">Tubulin--tyrosine ligase-like protein 9</fullName>
    </recommendedName>
</protein>
<evidence type="ECO:0000256" key="3">
    <source>
        <dbReference type="ARBA" id="ARBA00022840"/>
    </source>
</evidence>
<sequence>MSLDLQETEFPKAPLRKARIICNILDTEYEVIKNVVVETLSWRISENENDDWDITWTDNYITTDKLSKMKAYQKINHFPGMHGICKKNYLAWNLNKMFKLFPNEYNYFPKTWVLPGDYIDFKQHINKKKIFIVKPEASSQGRGIFLIKRLEDINISERYVVQEYLSEPCLIEGLKFDLRIYVLVTGCNPLRVFLHEDGLTRLATEVYSNPNNANFNDLCMHLTNYAINKNNPKFQFNSDSNVDNIGHKRSLKSTYEYLKTQGKDIEELKGKIEDIILKTLCSVQPSVAHVYKTCQPEDFTNSMCFELLGFDIIIDSNLNPVLLEVNHSPSFSTDSPLDWKIKHRLIRESLMLLGSRVRDRKNYYQNKKNEVQRRTFSCKANKETREEKMEKAREAIERREKWENSHLGGFKKLYPAENREKYDTYLSAANQLWSDISGHFPKKKPEEIHKQPSQVKSISKPKPTSSAPKRPLTLSATSLQKLANLQQNPPPEGPEDMADSIDYDNEAIKKILRLYKITPSTGDVKDLVYYKHIEEILRDRRLAISMLRGAELSNKPLKNLKVVKKTEISQGNYVIPKTFDFSPKFTQAHPRGSDCKPNRNIRELNNITV</sequence>
<keyword evidence="1" id="KW-0436">Ligase</keyword>
<organism evidence="5 6">
    <name type="scientific">Stentor coeruleus</name>
    <dbReference type="NCBI Taxonomy" id="5963"/>
    <lineage>
        <taxon>Eukaryota</taxon>
        <taxon>Sar</taxon>
        <taxon>Alveolata</taxon>
        <taxon>Ciliophora</taxon>
        <taxon>Postciliodesmatophora</taxon>
        <taxon>Heterotrichea</taxon>
        <taxon>Heterotrichida</taxon>
        <taxon>Stentoridae</taxon>
        <taxon>Stentor</taxon>
    </lineage>
</organism>
<dbReference type="GO" id="GO:0070740">
    <property type="term" value="F:tubulin-glutamic acid ligase activity"/>
    <property type="evidence" value="ECO:0007669"/>
    <property type="project" value="TreeGrafter"/>
</dbReference>
<dbReference type="PANTHER" id="PTHR12241">
    <property type="entry name" value="TUBULIN POLYGLUTAMYLASE"/>
    <property type="match status" value="1"/>
</dbReference>
<dbReference type="GO" id="GO:0036064">
    <property type="term" value="C:ciliary basal body"/>
    <property type="evidence" value="ECO:0007669"/>
    <property type="project" value="TreeGrafter"/>
</dbReference>
<dbReference type="Pfam" id="PF03133">
    <property type="entry name" value="TTL"/>
    <property type="match status" value="1"/>
</dbReference>
<gene>
    <name evidence="5" type="ORF">SteCoe_22198</name>
</gene>
<evidence type="ECO:0000313" key="5">
    <source>
        <dbReference type="EMBL" id="OMJ78088.1"/>
    </source>
</evidence>